<evidence type="ECO:0000313" key="2">
    <source>
        <dbReference type="Proteomes" id="UP000001873"/>
    </source>
</evidence>
<accession>B4U4B6</accession>
<protein>
    <submittedName>
        <fullName evidence="1">Uncharacterized protein</fullName>
    </submittedName>
</protein>
<organism evidence="1 2">
    <name type="scientific">Streptococcus equi subsp. zooepidemicus (strain MGCS10565)</name>
    <dbReference type="NCBI Taxonomy" id="552526"/>
    <lineage>
        <taxon>Bacteria</taxon>
        <taxon>Bacillati</taxon>
        <taxon>Bacillota</taxon>
        <taxon>Bacilli</taxon>
        <taxon>Lactobacillales</taxon>
        <taxon>Streptococcaceae</taxon>
        <taxon>Streptococcus</taxon>
    </lineage>
</organism>
<name>B4U4B6_STREM</name>
<dbReference type="AlphaFoldDB" id="B4U4B6"/>
<sequence>MQGGKNWGQPQFFLAQAGIQELTDKASLRKKPEPACKAVGLPKPLLTRFYQP</sequence>
<proteinExistence type="predicted"/>
<reference evidence="1 2" key="1">
    <citation type="journal article" date="2008" name="PLoS ONE">
        <title>Genome sequence of a lancefield group C Streptococcus zooepidemicus strain causing epidemic nephritis: new information about an old disease.</title>
        <authorList>
            <person name="Beres S.B."/>
            <person name="Sesso R."/>
            <person name="Pinto S.W.L."/>
            <person name="Hoe N.P."/>
            <person name="Porcella S.F."/>
            <person name="Deleo F.R."/>
            <person name="Musser J.M."/>
        </authorList>
    </citation>
    <scope>NUCLEOTIDE SEQUENCE [LARGE SCALE GENOMIC DNA]</scope>
    <source>
        <strain evidence="1 2">MGCS10565</strain>
    </source>
</reference>
<dbReference type="Proteomes" id="UP000001873">
    <property type="component" value="Chromosome"/>
</dbReference>
<dbReference type="EMBL" id="CP001129">
    <property type="protein sequence ID" value="ACG62833.1"/>
    <property type="molecule type" value="Genomic_DNA"/>
</dbReference>
<dbReference type="HOGENOM" id="CLU_214519_0_0_9"/>
<gene>
    <name evidence="1" type="ordered locus">Sez_1500</name>
</gene>
<evidence type="ECO:0000313" key="1">
    <source>
        <dbReference type="EMBL" id="ACG62833.1"/>
    </source>
</evidence>
<dbReference type="KEGG" id="sez:Sez_1500"/>